<dbReference type="InterPro" id="IPR003660">
    <property type="entry name" value="HAMP_dom"/>
</dbReference>
<dbReference type="Gene3D" id="3.30.450.20">
    <property type="entry name" value="PAS domain"/>
    <property type="match status" value="1"/>
</dbReference>
<keyword evidence="4" id="KW-0597">Phosphoprotein</keyword>
<evidence type="ECO:0000259" key="14">
    <source>
        <dbReference type="PROSITE" id="PS50885"/>
    </source>
</evidence>
<dbReference type="InterPro" id="IPR003594">
    <property type="entry name" value="HATPase_dom"/>
</dbReference>
<dbReference type="PROSITE" id="PS50885">
    <property type="entry name" value="HAMP"/>
    <property type="match status" value="1"/>
</dbReference>
<feature type="transmembrane region" description="Helical" evidence="11">
    <location>
        <begin position="92"/>
        <end position="120"/>
    </location>
</feature>
<dbReference type="SMART" id="SM00388">
    <property type="entry name" value="HisKA"/>
    <property type="match status" value="1"/>
</dbReference>
<dbReference type="Pfam" id="PF02518">
    <property type="entry name" value="HATPase_c"/>
    <property type="match status" value="1"/>
</dbReference>
<dbReference type="InterPro" id="IPR017232">
    <property type="entry name" value="NtrY"/>
</dbReference>
<gene>
    <name evidence="15" type="ORF">EVJ48_09180</name>
</gene>
<dbReference type="CDD" id="cd06225">
    <property type="entry name" value="HAMP"/>
    <property type="match status" value="1"/>
</dbReference>
<dbReference type="PRINTS" id="PR00344">
    <property type="entry name" value="BCTRLSENSOR"/>
</dbReference>
<dbReference type="EC" id="2.7.13.3" evidence="3"/>
<evidence type="ECO:0000256" key="3">
    <source>
        <dbReference type="ARBA" id="ARBA00012438"/>
    </source>
</evidence>
<feature type="coiled-coil region" evidence="10">
    <location>
        <begin position="250"/>
        <end position="277"/>
    </location>
</feature>
<dbReference type="Gene3D" id="1.10.287.130">
    <property type="match status" value="1"/>
</dbReference>
<dbReference type="Gene3D" id="3.30.565.10">
    <property type="entry name" value="Histidine kinase-like ATPase, C-terminal domain"/>
    <property type="match status" value="1"/>
</dbReference>
<dbReference type="InterPro" id="IPR035965">
    <property type="entry name" value="PAS-like_dom_sf"/>
</dbReference>
<dbReference type="InterPro" id="IPR003661">
    <property type="entry name" value="HisK_dim/P_dom"/>
</dbReference>
<keyword evidence="10" id="KW-0175">Coiled coil</keyword>
<dbReference type="SMART" id="SM00304">
    <property type="entry name" value="HAMP"/>
    <property type="match status" value="1"/>
</dbReference>
<evidence type="ECO:0000313" key="16">
    <source>
        <dbReference type="Proteomes" id="UP000322454"/>
    </source>
</evidence>
<comment type="subcellular location">
    <subcellularLocation>
        <location evidence="2">Membrane</location>
    </subcellularLocation>
</comment>
<dbReference type="InterPro" id="IPR000014">
    <property type="entry name" value="PAS"/>
</dbReference>
<evidence type="ECO:0000256" key="1">
    <source>
        <dbReference type="ARBA" id="ARBA00000085"/>
    </source>
</evidence>
<evidence type="ECO:0000256" key="4">
    <source>
        <dbReference type="ARBA" id="ARBA00022553"/>
    </source>
</evidence>
<dbReference type="PIRSF" id="PIRSF037532">
    <property type="entry name" value="STHK_NtrY"/>
    <property type="match status" value="1"/>
</dbReference>
<keyword evidence="7" id="KW-0418">Kinase</keyword>
<accession>A0A520X7Y9</accession>
<dbReference type="InterPro" id="IPR036890">
    <property type="entry name" value="HATPase_C_sf"/>
</dbReference>
<dbReference type="SMART" id="SM00387">
    <property type="entry name" value="HATPase_c"/>
    <property type="match status" value="1"/>
</dbReference>
<dbReference type="SUPFAM" id="SSF47384">
    <property type="entry name" value="Homodimeric domain of signal transducing histidine kinase"/>
    <property type="match status" value="1"/>
</dbReference>
<comment type="catalytic activity">
    <reaction evidence="1">
        <text>ATP + protein L-histidine = ADP + protein N-phospho-L-histidine.</text>
        <dbReference type="EC" id="2.7.13.3"/>
    </reaction>
</comment>
<proteinExistence type="predicted"/>
<dbReference type="InterPro" id="IPR004358">
    <property type="entry name" value="Sig_transdc_His_kin-like_C"/>
</dbReference>
<dbReference type="GO" id="GO:0016020">
    <property type="term" value="C:membrane"/>
    <property type="evidence" value="ECO:0007669"/>
    <property type="project" value="UniProtKB-SubCell"/>
</dbReference>
<evidence type="ECO:0000259" key="13">
    <source>
        <dbReference type="PROSITE" id="PS50112"/>
    </source>
</evidence>
<evidence type="ECO:0000313" key="15">
    <source>
        <dbReference type="EMBL" id="RZV37319.1"/>
    </source>
</evidence>
<dbReference type="Proteomes" id="UP000322454">
    <property type="component" value="Unassembled WGS sequence"/>
</dbReference>
<dbReference type="CDD" id="cd00082">
    <property type="entry name" value="HisKA"/>
    <property type="match status" value="1"/>
</dbReference>
<dbReference type="SMART" id="SM00091">
    <property type="entry name" value="PAS"/>
    <property type="match status" value="1"/>
</dbReference>
<dbReference type="Gene3D" id="6.10.340.10">
    <property type="match status" value="1"/>
</dbReference>
<reference evidence="15 16" key="1">
    <citation type="submission" date="2019-01" db="EMBL/GenBank/DDBJ databases">
        <title>Insights into ecological role of a new deltaproteobacterial order Candidatus Sinidesulfobacterales (Sva0485) by metagenomics and metatranscriptomics.</title>
        <authorList>
            <person name="Tan S."/>
            <person name="Liu J."/>
            <person name="Fang Y."/>
            <person name="Hedlund B."/>
            <person name="Lian Z.-H."/>
            <person name="Huang L.-Y."/>
            <person name="Li J.-T."/>
            <person name="Huang L.-N."/>
            <person name="Li W.-J."/>
            <person name="Jiang H.-C."/>
            <person name="Dong H.-L."/>
            <person name="Shu W.-S."/>
        </authorList>
    </citation>
    <scope>NUCLEOTIDE SEQUENCE [LARGE SCALE GENOMIC DNA]</scope>
    <source>
        <strain evidence="15">AP4</strain>
    </source>
</reference>
<dbReference type="PANTHER" id="PTHR43065">
    <property type="entry name" value="SENSOR HISTIDINE KINASE"/>
    <property type="match status" value="1"/>
</dbReference>
<evidence type="ECO:0000256" key="9">
    <source>
        <dbReference type="ARBA" id="ARBA00023012"/>
    </source>
</evidence>
<keyword evidence="11" id="KW-0812">Transmembrane</keyword>
<keyword evidence="6" id="KW-0547">Nucleotide-binding</keyword>
<evidence type="ECO:0000256" key="8">
    <source>
        <dbReference type="ARBA" id="ARBA00022840"/>
    </source>
</evidence>
<dbReference type="InterPro" id="IPR013767">
    <property type="entry name" value="PAS_fold"/>
</dbReference>
<keyword evidence="5" id="KW-0808">Transferase</keyword>
<evidence type="ECO:0000256" key="2">
    <source>
        <dbReference type="ARBA" id="ARBA00004370"/>
    </source>
</evidence>
<dbReference type="InterPro" id="IPR036097">
    <property type="entry name" value="HisK_dim/P_sf"/>
</dbReference>
<feature type="domain" description="HAMP" evidence="14">
    <location>
        <begin position="206"/>
        <end position="258"/>
    </location>
</feature>
<dbReference type="SUPFAM" id="SSF158472">
    <property type="entry name" value="HAMP domain-like"/>
    <property type="match status" value="1"/>
</dbReference>
<dbReference type="SUPFAM" id="SSF55785">
    <property type="entry name" value="PYP-like sensor domain (PAS domain)"/>
    <property type="match status" value="1"/>
</dbReference>
<dbReference type="AlphaFoldDB" id="A0A520X7Y9"/>
<dbReference type="Pfam" id="PF00512">
    <property type="entry name" value="HisKA"/>
    <property type="match status" value="1"/>
</dbReference>
<dbReference type="InterPro" id="IPR005467">
    <property type="entry name" value="His_kinase_dom"/>
</dbReference>
<dbReference type="Pfam" id="PF00989">
    <property type="entry name" value="PAS"/>
    <property type="match status" value="1"/>
</dbReference>
<dbReference type="CDD" id="cd00130">
    <property type="entry name" value="PAS"/>
    <property type="match status" value="1"/>
</dbReference>
<feature type="transmembrane region" description="Helical" evidence="11">
    <location>
        <begin position="50"/>
        <end position="72"/>
    </location>
</feature>
<dbReference type="EMBL" id="SHMQ01000039">
    <property type="protein sequence ID" value="RZV37319.1"/>
    <property type="molecule type" value="Genomic_DNA"/>
</dbReference>
<feature type="domain" description="PAS" evidence="13">
    <location>
        <begin position="277"/>
        <end position="347"/>
    </location>
</feature>
<dbReference type="GO" id="GO:0005524">
    <property type="term" value="F:ATP binding"/>
    <property type="evidence" value="ECO:0007669"/>
    <property type="project" value="UniProtKB-KW"/>
</dbReference>
<keyword evidence="8" id="KW-0067">ATP-binding</keyword>
<sequence>MDKKNSEKVKIKREIIFAAIIFALVVFSTFEELRMISFSNISVTSKIIVYAYINITVVLFLLMSFLVLRNVIKLIIERKRGVIGAKLRTKLVGLFVIVSVVPSLFMFIVMIATGFAANIINKWYTFRLEKAMDYTSAIIRHKSALIKSAKDAAVNRKIEWLEHFYREYSQIRFIKNPMETTYLIFFSIFTLIVLFISSWVGFYLSKKMTKPIIDLVEGTKKVASGDLDIKVSKESDDEIGMLINSFNLMALDLKKNKEEIEKANIDLKNVNEEIERRRRFMEVILKNIHAGVIGIDSTGKVRSINNAAEDMFGINYKDAIGKNYKDVFAKDIFSDIRSVIKGLAKTGKENLTKEIKLNIDGALKVYIVNITTMKDEAGNYIGFIVVLNDTTDMMKAQRVAAWEEVAKRMSHEIKNPLTPIRLSAERLKRKYGEKISLEDSTFGELVNTIIKEVDDLKSLVDEFSLYARLPKANLEPADINALIGEVVNLYKNAHRNICFIEHLCDALPKVSIDGRQMKRAFMNIIENAVYSVNLKYLEKIGEDYKPEIRIFTELIERGGKESGNKNLALKISFSDNGTGINDEIVQNIYEPYFSTKQGGTGLGLAITKNILMENNAQIRVENNERGGADFIIYMQL</sequence>
<keyword evidence="11" id="KW-1133">Transmembrane helix</keyword>
<evidence type="ECO:0000256" key="7">
    <source>
        <dbReference type="ARBA" id="ARBA00022777"/>
    </source>
</evidence>
<name>A0A520X7Y9_9DELT</name>
<organism evidence="15 16">
    <name type="scientific">Candidatus Acidulodesulfobacterium acidiphilum</name>
    <dbReference type="NCBI Taxonomy" id="2597224"/>
    <lineage>
        <taxon>Bacteria</taxon>
        <taxon>Deltaproteobacteria</taxon>
        <taxon>Candidatus Acidulodesulfobacterales</taxon>
        <taxon>Candidatus Acidulodesulfobacterium</taxon>
    </lineage>
</organism>
<evidence type="ECO:0000256" key="5">
    <source>
        <dbReference type="ARBA" id="ARBA00022679"/>
    </source>
</evidence>
<dbReference type="PROSITE" id="PS50109">
    <property type="entry name" value="HIS_KIN"/>
    <property type="match status" value="1"/>
</dbReference>
<feature type="transmembrane region" description="Helical" evidence="11">
    <location>
        <begin position="12"/>
        <end position="30"/>
    </location>
</feature>
<evidence type="ECO:0000259" key="12">
    <source>
        <dbReference type="PROSITE" id="PS50109"/>
    </source>
</evidence>
<dbReference type="NCBIfam" id="TIGR00229">
    <property type="entry name" value="sensory_box"/>
    <property type="match status" value="1"/>
</dbReference>
<dbReference type="PANTHER" id="PTHR43065:SF10">
    <property type="entry name" value="PEROXIDE STRESS-ACTIVATED HISTIDINE KINASE MAK3"/>
    <property type="match status" value="1"/>
</dbReference>
<evidence type="ECO:0000256" key="6">
    <source>
        <dbReference type="ARBA" id="ARBA00022741"/>
    </source>
</evidence>
<keyword evidence="9" id="KW-0902">Two-component regulatory system</keyword>
<dbReference type="SUPFAM" id="SSF55874">
    <property type="entry name" value="ATPase domain of HSP90 chaperone/DNA topoisomerase II/histidine kinase"/>
    <property type="match status" value="1"/>
</dbReference>
<dbReference type="Pfam" id="PF00672">
    <property type="entry name" value="HAMP"/>
    <property type="match status" value="1"/>
</dbReference>
<evidence type="ECO:0000256" key="11">
    <source>
        <dbReference type="SAM" id="Phobius"/>
    </source>
</evidence>
<dbReference type="PROSITE" id="PS50112">
    <property type="entry name" value="PAS"/>
    <property type="match status" value="1"/>
</dbReference>
<feature type="transmembrane region" description="Helical" evidence="11">
    <location>
        <begin position="182"/>
        <end position="204"/>
    </location>
</feature>
<dbReference type="GO" id="GO:0006355">
    <property type="term" value="P:regulation of DNA-templated transcription"/>
    <property type="evidence" value="ECO:0007669"/>
    <property type="project" value="InterPro"/>
</dbReference>
<dbReference type="GO" id="GO:0000155">
    <property type="term" value="F:phosphorelay sensor kinase activity"/>
    <property type="evidence" value="ECO:0007669"/>
    <property type="project" value="InterPro"/>
</dbReference>
<comment type="caution">
    <text evidence="15">The sequence shown here is derived from an EMBL/GenBank/DDBJ whole genome shotgun (WGS) entry which is preliminary data.</text>
</comment>
<protein>
    <recommendedName>
        <fullName evidence="3">histidine kinase</fullName>
        <ecNumber evidence="3">2.7.13.3</ecNumber>
    </recommendedName>
</protein>
<keyword evidence="11" id="KW-0472">Membrane</keyword>
<evidence type="ECO:0000256" key="10">
    <source>
        <dbReference type="SAM" id="Coils"/>
    </source>
</evidence>
<feature type="domain" description="Histidine kinase" evidence="12">
    <location>
        <begin position="408"/>
        <end position="636"/>
    </location>
</feature>